<sequence>SIVDLAGNLINSKSSKDLEKIPGLTFRISSKNKIIRNEDACCITDMDTLPIPAYDLIPINKVIKLDVGRGCPFKCTFCTTSNYFSKSYRVKSVSRIIREMEYCYKKNGITSFGFAHDMFTLNKKFVFNLCESLKQHYRNIGQKYIWSCSARPDCVTDELLKEMKEAGCTDIFFGIESGSDRIQKKIKKNLKLPDTYKVAETCSRLGIRMVASFMAGFPGETKEDLNNTIKAILEISARGAKPQMSLLSFLPDTPLHKTYEDKLKYDGRFLDFSTYIYSEEEQKMIRNNPTLFSSFYFLPLEAATRDNLLSLSRMVNDLRDFPNTINMIAYYLKNDIKNVSFFEILEDQIRKYRKDKKSGYPELFCLVEGLCDYITYLEEKGLPVYIRDILLMEAAKKSVRTKF</sequence>
<evidence type="ECO:0000256" key="6">
    <source>
        <dbReference type="ARBA" id="ARBA00023004"/>
    </source>
</evidence>
<protein>
    <recommendedName>
        <fullName evidence="8">Radical SAM core domain-containing protein</fullName>
    </recommendedName>
</protein>
<dbReference type="AlphaFoldDB" id="X1S2L5"/>
<dbReference type="PANTHER" id="PTHR43409">
    <property type="entry name" value="ANAEROBIC MAGNESIUM-PROTOPORPHYRIN IX MONOMETHYL ESTER CYCLASE-RELATED"/>
    <property type="match status" value="1"/>
</dbReference>
<keyword evidence="4" id="KW-0949">S-adenosyl-L-methionine</keyword>
<dbReference type="InterPro" id="IPR023404">
    <property type="entry name" value="rSAM_horseshoe"/>
</dbReference>
<dbReference type="GO" id="GO:0003824">
    <property type="term" value="F:catalytic activity"/>
    <property type="evidence" value="ECO:0007669"/>
    <property type="project" value="InterPro"/>
</dbReference>
<evidence type="ECO:0000256" key="1">
    <source>
        <dbReference type="ARBA" id="ARBA00001966"/>
    </source>
</evidence>
<dbReference type="SFLD" id="SFLDG01123">
    <property type="entry name" value="methyltransferase_(Class_B)"/>
    <property type="match status" value="1"/>
</dbReference>
<evidence type="ECO:0000256" key="4">
    <source>
        <dbReference type="ARBA" id="ARBA00022691"/>
    </source>
</evidence>
<dbReference type="Gene3D" id="3.80.30.20">
    <property type="entry name" value="tm_1862 like domain"/>
    <property type="match status" value="1"/>
</dbReference>
<dbReference type="EMBL" id="BARW01007411">
    <property type="protein sequence ID" value="GAI87292.1"/>
    <property type="molecule type" value="Genomic_DNA"/>
</dbReference>
<dbReference type="InterPro" id="IPR051198">
    <property type="entry name" value="BchE-like"/>
</dbReference>
<dbReference type="InterPro" id="IPR058240">
    <property type="entry name" value="rSAM_sf"/>
</dbReference>
<dbReference type="SMART" id="SM00729">
    <property type="entry name" value="Elp3"/>
    <property type="match status" value="1"/>
</dbReference>
<dbReference type="PANTHER" id="PTHR43409:SF7">
    <property type="entry name" value="BLL1977 PROTEIN"/>
    <property type="match status" value="1"/>
</dbReference>
<organism evidence="9">
    <name type="scientific">marine sediment metagenome</name>
    <dbReference type="NCBI Taxonomy" id="412755"/>
    <lineage>
        <taxon>unclassified sequences</taxon>
        <taxon>metagenomes</taxon>
        <taxon>ecological metagenomes</taxon>
    </lineage>
</organism>
<feature type="non-terminal residue" evidence="9">
    <location>
        <position position="1"/>
    </location>
</feature>
<keyword evidence="2" id="KW-0489">Methyltransferase</keyword>
<feature type="non-terminal residue" evidence="9">
    <location>
        <position position="403"/>
    </location>
</feature>
<comment type="cofactor">
    <cofactor evidence="1">
        <name>[4Fe-4S] cluster</name>
        <dbReference type="ChEBI" id="CHEBI:49883"/>
    </cofactor>
</comment>
<dbReference type="SFLD" id="SFLDS00029">
    <property type="entry name" value="Radical_SAM"/>
    <property type="match status" value="1"/>
</dbReference>
<accession>X1S2L5</accession>
<dbReference type="GO" id="GO:0046872">
    <property type="term" value="F:metal ion binding"/>
    <property type="evidence" value="ECO:0007669"/>
    <property type="project" value="UniProtKB-KW"/>
</dbReference>
<keyword evidence="5" id="KW-0479">Metal-binding</keyword>
<evidence type="ECO:0000259" key="8">
    <source>
        <dbReference type="PROSITE" id="PS51918"/>
    </source>
</evidence>
<dbReference type="GO" id="GO:0051539">
    <property type="term" value="F:4 iron, 4 sulfur cluster binding"/>
    <property type="evidence" value="ECO:0007669"/>
    <property type="project" value="UniProtKB-KW"/>
</dbReference>
<dbReference type="CDD" id="cd01335">
    <property type="entry name" value="Radical_SAM"/>
    <property type="match status" value="1"/>
</dbReference>
<keyword evidence="3" id="KW-0808">Transferase</keyword>
<dbReference type="InterPro" id="IPR007197">
    <property type="entry name" value="rSAM"/>
</dbReference>
<evidence type="ECO:0000256" key="2">
    <source>
        <dbReference type="ARBA" id="ARBA00022603"/>
    </source>
</evidence>
<keyword evidence="7" id="KW-0411">Iron-sulfur</keyword>
<gene>
    <name evidence="9" type="ORF">S12H4_15433</name>
</gene>
<comment type="caution">
    <text evidence="9">The sequence shown here is derived from an EMBL/GenBank/DDBJ whole genome shotgun (WGS) entry which is preliminary data.</text>
</comment>
<evidence type="ECO:0000256" key="3">
    <source>
        <dbReference type="ARBA" id="ARBA00022679"/>
    </source>
</evidence>
<reference evidence="9" key="1">
    <citation type="journal article" date="2014" name="Front. Microbiol.">
        <title>High frequency of phylogenetically diverse reductive dehalogenase-homologous genes in deep subseafloor sedimentary metagenomes.</title>
        <authorList>
            <person name="Kawai M."/>
            <person name="Futagami T."/>
            <person name="Toyoda A."/>
            <person name="Takaki Y."/>
            <person name="Nishi S."/>
            <person name="Hori S."/>
            <person name="Arai W."/>
            <person name="Tsubouchi T."/>
            <person name="Morono Y."/>
            <person name="Uchiyama I."/>
            <person name="Ito T."/>
            <person name="Fujiyama A."/>
            <person name="Inagaki F."/>
            <person name="Takami H."/>
        </authorList>
    </citation>
    <scope>NUCLEOTIDE SEQUENCE</scope>
    <source>
        <strain evidence="9">Expedition CK06-06</strain>
    </source>
</reference>
<dbReference type="InterPro" id="IPR006638">
    <property type="entry name" value="Elp3/MiaA/NifB-like_rSAM"/>
</dbReference>
<dbReference type="SUPFAM" id="SSF102114">
    <property type="entry name" value="Radical SAM enzymes"/>
    <property type="match status" value="1"/>
</dbReference>
<dbReference type="PROSITE" id="PS51918">
    <property type="entry name" value="RADICAL_SAM"/>
    <property type="match status" value="1"/>
</dbReference>
<name>X1S2L5_9ZZZZ</name>
<keyword evidence="6" id="KW-0408">Iron</keyword>
<dbReference type="Pfam" id="PF04055">
    <property type="entry name" value="Radical_SAM"/>
    <property type="match status" value="1"/>
</dbReference>
<evidence type="ECO:0000256" key="7">
    <source>
        <dbReference type="ARBA" id="ARBA00023014"/>
    </source>
</evidence>
<evidence type="ECO:0000256" key="5">
    <source>
        <dbReference type="ARBA" id="ARBA00022723"/>
    </source>
</evidence>
<proteinExistence type="predicted"/>
<dbReference type="SFLD" id="SFLDG01082">
    <property type="entry name" value="B12-binding_domain_containing"/>
    <property type="match status" value="1"/>
</dbReference>
<dbReference type="InterPro" id="IPR034466">
    <property type="entry name" value="Methyltransferase_Class_B"/>
</dbReference>
<evidence type="ECO:0000313" key="9">
    <source>
        <dbReference type="EMBL" id="GAI87292.1"/>
    </source>
</evidence>
<feature type="domain" description="Radical SAM core" evidence="8">
    <location>
        <begin position="57"/>
        <end position="288"/>
    </location>
</feature>